<evidence type="ECO:0000256" key="12">
    <source>
        <dbReference type="ARBA" id="ARBA00023015"/>
    </source>
</evidence>
<keyword evidence="11" id="KW-0694">RNA-binding</keyword>
<keyword evidence="8" id="KW-0479">Metal-binding</keyword>
<evidence type="ECO:0000256" key="1">
    <source>
        <dbReference type="ARBA" id="ARBA00001663"/>
    </source>
</evidence>
<feature type="region of interest" description="Disordered" evidence="15">
    <location>
        <begin position="1"/>
        <end position="45"/>
    </location>
</feature>
<protein>
    <recommendedName>
        <fullName evidence="5">poly(A)-specific ribonuclease</fullName>
        <ecNumber evidence="5">3.1.13.4</ecNumber>
    </recommendedName>
</protein>
<keyword evidence="13" id="KW-0804">Transcription</keyword>
<dbReference type="GO" id="GO:0005634">
    <property type="term" value="C:nucleus"/>
    <property type="evidence" value="ECO:0007669"/>
    <property type="project" value="UniProtKB-SubCell"/>
</dbReference>
<keyword evidence="10" id="KW-0269">Exonuclease</keyword>
<evidence type="ECO:0000256" key="6">
    <source>
        <dbReference type="ARBA" id="ARBA00022490"/>
    </source>
</evidence>
<comment type="caution">
    <text evidence="16">The sequence shown here is derived from an EMBL/GenBank/DDBJ whole genome shotgun (WGS) entry which is preliminary data.</text>
</comment>
<organism evidence="16 17">
    <name type="scientific">Cadophora malorum</name>
    <dbReference type="NCBI Taxonomy" id="108018"/>
    <lineage>
        <taxon>Eukaryota</taxon>
        <taxon>Fungi</taxon>
        <taxon>Dikarya</taxon>
        <taxon>Ascomycota</taxon>
        <taxon>Pezizomycotina</taxon>
        <taxon>Leotiomycetes</taxon>
        <taxon>Helotiales</taxon>
        <taxon>Ploettnerulaceae</taxon>
        <taxon>Cadophora</taxon>
    </lineage>
</organism>
<dbReference type="InterPro" id="IPR036397">
    <property type="entry name" value="RNaseH_sf"/>
</dbReference>
<dbReference type="EMBL" id="JAFJYH010000037">
    <property type="protein sequence ID" value="KAG4423251.1"/>
    <property type="molecule type" value="Genomic_DNA"/>
</dbReference>
<dbReference type="GO" id="GO:0046872">
    <property type="term" value="F:metal ion binding"/>
    <property type="evidence" value="ECO:0007669"/>
    <property type="project" value="UniProtKB-KW"/>
</dbReference>
<keyword evidence="9" id="KW-0378">Hydrolase</keyword>
<evidence type="ECO:0000313" key="16">
    <source>
        <dbReference type="EMBL" id="KAG4423251.1"/>
    </source>
</evidence>
<accession>A0A8H7WE73</accession>
<dbReference type="GO" id="GO:0003723">
    <property type="term" value="F:RNA binding"/>
    <property type="evidence" value="ECO:0007669"/>
    <property type="project" value="UniProtKB-KW"/>
</dbReference>
<dbReference type="GO" id="GO:0005737">
    <property type="term" value="C:cytoplasm"/>
    <property type="evidence" value="ECO:0007669"/>
    <property type="project" value="UniProtKB-SubCell"/>
</dbReference>
<evidence type="ECO:0000256" key="4">
    <source>
        <dbReference type="ARBA" id="ARBA00008372"/>
    </source>
</evidence>
<dbReference type="PANTHER" id="PTHR10797">
    <property type="entry name" value="CCR4-NOT TRANSCRIPTION COMPLEX SUBUNIT"/>
    <property type="match status" value="1"/>
</dbReference>
<keyword evidence="7" id="KW-0540">Nuclease</keyword>
<evidence type="ECO:0000313" key="17">
    <source>
        <dbReference type="Proteomes" id="UP000664132"/>
    </source>
</evidence>
<dbReference type="OrthoDB" id="1164111at2759"/>
<keyword evidence="12" id="KW-0805">Transcription regulation</keyword>
<dbReference type="InterPro" id="IPR006941">
    <property type="entry name" value="RNase_CAF1"/>
</dbReference>
<keyword evidence="6" id="KW-0963">Cytoplasm</keyword>
<comment type="catalytic activity">
    <reaction evidence="1">
        <text>Exonucleolytic cleavage of poly(A) to 5'-AMP.</text>
        <dbReference type="EC" id="3.1.13.4"/>
    </reaction>
</comment>
<evidence type="ECO:0000256" key="15">
    <source>
        <dbReference type="SAM" id="MobiDB-lite"/>
    </source>
</evidence>
<dbReference type="GO" id="GO:0004535">
    <property type="term" value="F:poly(A)-specific ribonuclease activity"/>
    <property type="evidence" value="ECO:0007669"/>
    <property type="project" value="UniProtKB-EC"/>
</dbReference>
<evidence type="ECO:0000256" key="8">
    <source>
        <dbReference type="ARBA" id="ARBA00022723"/>
    </source>
</evidence>
<dbReference type="Gene3D" id="3.30.420.10">
    <property type="entry name" value="Ribonuclease H-like superfamily/Ribonuclease H"/>
    <property type="match status" value="1"/>
</dbReference>
<evidence type="ECO:0000256" key="10">
    <source>
        <dbReference type="ARBA" id="ARBA00022839"/>
    </source>
</evidence>
<evidence type="ECO:0000256" key="14">
    <source>
        <dbReference type="ARBA" id="ARBA00023242"/>
    </source>
</evidence>
<keyword evidence="17" id="KW-1185">Reference proteome</keyword>
<dbReference type="FunFam" id="3.30.420.10:FF:000056">
    <property type="entry name" value="CCR4-NOT core complex subunit Caf1"/>
    <property type="match status" value="1"/>
</dbReference>
<evidence type="ECO:0000256" key="3">
    <source>
        <dbReference type="ARBA" id="ARBA00004496"/>
    </source>
</evidence>
<dbReference type="InterPro" id="IPR012337">
    <property type="entry name" value="RNaseH-like_sf"/>
</dbReference>
<comment type="subcellular location">
    <subcellularLocation>
        <location evidence="3">Cytoplasm</location>
    </subcellularLocation>
    <subcellularLocation>
        <location evidence="2">Nucleus</location>
    </subcellularLocation>
</comment>
<evidence type="ECO:0000256" key="2">
    <source>
        <dbReference type="ARBA" id="ARBA00004123"/>
    </source>
</evidence>
<feature type="compositionally biased region" description="Polar residues" evidence="15">
    <location>
        <begin position="434"/>
        <end position="457"/>
    </location>
</feature>
<feature type="compositionally biased region" description="Polar residues" evidence="15">
    <location>
        <begin position="14"/>
        <end position="29"/>
    </location>
</feature>
<comment type="similarity">
    <text evidence="4">Belongs to the CAF1 family.</text>
</comment>
<evidence type="ECO:0000256" key="7">
    <source>
        <dbReference type="ARBA" id="ARBA00022722"/>
    </source>
</evidence>
<keyword evidence="14" id="KW-0539">Nucleus</keyword>
<evidence type="ECO:0000256" key="9">
    <source>
        <dbReference type="ARBA" id="ARBA00022801"/>
    </source>
</evidence>
<gene>
    <name evidence="16" type="ORF">IFR04_003617</name>
</gene>
<proteinExistence type="inferred from homology"/>
<dbReference type="GO" id="GO:0030014">
    <property type="term" value="C:CCR4-NOT complex"/>
    <property type="evidence" value="ECO:0007669"/>
    <property type="project" value="InterPro"/>
</dbReference>
<dbReference type="Proteomes" id="UP000664132">
    <property type="component" value="Unassembled WGS sequence"/>
</dbReference>
<sequence length="492" mass="53270">MPPPMQRFGGAPNNLASHYQQYPSHSQAHSAGLPPPSLATNPGGFMNANSMSNPFSMNGNALSLSGGFGGAGLGMPGGTGLASQAAQMGFANANNQGHNGMDHPARAAGNKNRIRDVWAGNLKEEMAILRCLVDKFPYIAMDTEFPGLVARPMGSFNGKSDYHYQCLRCNVDLLKILQLGITVFTEDGECPPSTMSAADLGLDTTQDETRKFANAMVPIPTTWQFNFKFSLEEDMYSEVSIEALRLAGVDFPRLSTEGIEPDDFGSLLMSSGLVCEEDVHWISFHGGYDFGYLTKLLLIEPLPDDEFEFDRFMKKFFPSIYDIKFLMKSAIRQHTMGHVTPLDGQSAEVLQKFEQKSGLENLADTLKVKRQGVAHQAGSDSLLTGKVFFKMRERIFNGELSDEHLGKVWGLGFPEYTAPNAHIHSAPSYHHQQENITPGQNGNGFTNGAPSTPNTGNAGLANTPGHNGNGGIMGPQTPGATGAFGAFQYSSR</sequence>
<dbReference type="InterPro" id="IPR039637">
    <property type="entry name" value="CNOT7/CNOT8/Pop2"/>
</dbReference>
<dbReference type="EC" id="3.1.13.4" evidence="5"/>
<evidence type="ECO:0000256" key="11">
    <source>
        <dbReference type="ARBA" id="ARBA00022884"/>
    </source>
</evidence>
<dbReference type="SUPFAM" id="SSF53098">
    <property type="entry name" value="Ribonuclease H-like"/>
    <property type="match status" value="1"/>
</dbReference>
<dbReference type="Pfam" id="PF04857">
    <property type="entry name" value="CAF1"/>
    <property type="match status" value="2"/>
</dbReference>
<evidence type="ECO:0000256" key="13">
    <source>
        <dbReference type="ARBA" id="ARBA00023163"/>
    </source>
</evidence>
<reference evidence="16" key="1">
    <citation type="submission" date="2021-02" db="EMBL/GenBank/DDBJ databases">
        <title>Genome sequence Cadophora malorum strain M34.</title>
        <authorList>
            <person name="Stefanovic E."/>
            <person name="Vu D."/>
            <person name="Scully C."/>
            <person name="Dijksterhuis J."/>
            <person name="Roader J."/>
            <person name="Houbraken J."/>
        </authorList>
    </citation>
    <scope>NUCLEOTIDE SEQUENCE</scope>
    <source>
        <strain evidence="16">M34</strain>
    </source>
</reference>
<feature type="region of interest" description="Disordered" evidence="15">
    <location>
        <begin position="430"/>
        <end position="479"/>
    </location>
</feature>
<evidence type="ECO:0000256" key="5">
    <source>
        <dbReference type="ARBA" id="ARBA00012161"/>
    </source>
</evidence>
<name>A0A8H7WE73_9HELO</name>
<dbReference type="AlphaFoldDB" id="A0A8H7WE73"/>